<feature type="region of interest" description="Disordered" evidence="1">
    <location>
        <begin position="182"/>
        <end position="201"/>
    </location>
</feature>
<dbReference type="Proteomes" id="UP000327013">
    <property type="component" value="Chromosome 8"/>
</dbReference>
<evidence type="ECO:0000256" key="1">
    <source>
        <dbReference type="SAM" id="MobiDB-lite"/>
    </source>
</evidence>
<organism evidence="2 3">
    <name type="scientific">Carpinus fangiana</name>
    <dbReference type="NCBI Taxonomy" id="176857"/>
    <lineage>
        <taxon>Eukaryota</taxon>
        <taxon>Viridiplantae</taxon>
        <taxon>Streptophyta</taxon>
        <taxon>Embryophyta</taxon>
        <taxon>Tracheophyta</taxon>
        <taxon>Spermatophyta</taxon>
        <taxon>Magnoliopsida</taxon>
        <taxon>eudicotyledons</taxon>
        <taxon>Gunneridae</taxon>
        <taxon>Pentapetalae</taxon>
        <taxon>rosids</taxon>
        <taxon>fabids</taxon>
        <taxon>Fagales</taxon>
        <taxon>Betulaceae</taxon>
        <taxon>Carpinus</taxon>
    </lineage>
</organism>
<proteinExistence type="predicted"/>
<evidence type="ECO:0000313" key="2">
    <source>
        <dbReference type="EMBL" id="KAE8125107.1"/>
    </source>
</evidence>
<keyword evidence="3" id="KW-1185">Reference proteome</keyword>
<dbReference type="PANTHER" id="PTHR47584">
    <property type="match status" value="1"/>
</dbReference>
<evidence type="ECO:0000313" key="3">
    <source>
        <dbReference type="Proteomes" id="UP000327013"/>
    </source>
</evidence>
<sequence length="257" mass="28249">MQTQAQSERCWSEESRSGSSIPFTQPSPHKHPYHHCSTFTKMGSPPRTRSWKAYWTRSSKRSRHLTSLVFCKRHKINKKAGHFRRKGCPNYELLGLIFNGSIASGVLRHSFARTPPDNDEENDLNDALLRFGMHVSAGGNAGVAVGPAQGVVIGGNGRGKRPVDSSEFHDLVSLRKEMLIQDQQRRSSGGEASGGGASSGVPFSNSMSTALGLLDEVALDLDDERYLKAFNLFKDESTQDGFIAMTPARKKAWLASL</sequence>
<dbReference type="PANTHER" id="PTHR47584:SF14">
    <property type="entry name" value="L10-INTERACTING MYB DOMAIN-CONTAINING PROTEIN-LIKE"/>
    <property type="match status" value="1"/>
</dbReference>
<dbReference type="EMBL" id="CM017328">
    <property type="protein sequence ID" value="KAE8125107.1"/>
    <property type="molecule type" value="Genomic_DNA"/>
</dbReference>
<dbReference type="InterPro" id="IPR045026">
    <property type="entry name" value="LIMYB"/>
</dbReference>
<accession>A0A5N6RT84</accession>
<name>A0A5N6RT84_9ROSI</name>
<protein>
    <submittedName>
        <fullName evidence="2">Uncharacterized protein</fullName>
    </submittedName>
</protein>
<reference evidence="2 3" key="1">
    <citation type="submission" date="2019-06" db="EMBL/GenBank/DDBJ databases">
        <title>A chromosomal-level reference genome of Carpinus fangiana (Coryloideae, Betulaceae).</title>
        <authorList>
            <person name="Yang X."/>
            <person name="Wang Z."/>
            <person name="Zhang L."/>
            <person name="Hao G."/>
            <person name="Liu J."/>
            <person name="Yang Y."/>
        </authorList>
    </citation>
    <scope>NUCLEOTIDE SEQUENCE [LARGE SCALE GENOMIC DNA]</scope>
    <source>
        <strain evidence="2">Cfa_2016G</strain>
        <tissue evidence="2">Leaf</tissue>
    </source>
</reference>
<gene>
    <name evidence="2" type="ORF">FH972_019942</name>
</gene>
<feature type="compositionally biased region" description="Polar residues" evidence="1">
    <location>
        <begin position="17"/>
        <end position="27"/>
    </location>
</feature>
<dbReference type="AlphaFoldDB" id="A0A5N6RT84"/>
<feature type="region of interest" description="Disordered" evidence="1">
    <location>
        <begin position="1"/>
        <end position="32"/>
    </location>
</feature>
<dbReference type="OrthoDB" id="686198at2759"/>